<dbReference type="PANTHER" id="PTHR22807:SF34">
    <property type="entry name" value="TRNA (CYTOSINE(72)-C(5))-METHYLTRANSFERASE NSUN6"/>
    <property type="match status" value="1"/>
</dbReference>
<comment type="caution">
    <text evidence="9">The sequence shown here is derived from an EMBL/GenBank/DDBJ whole genome shotgun (WGS) entry which is preliminary data.</text>
</comment>
<dbReference type="InterPro" id="IPR002478">
    <property type="entry name" value="PUA"/>
</dbReference>
<gene>
    <name evidence="9" type="ORF">ANANG_G00080670</name>
</gene>
<dbReference type="SUPFAM" id="SSF88697">
    <property type="entry name" value="PUA domain-like"/>
    <property type="match status" value="1"/>
</dbReference>
<dbReference type="PRINTS" id="PR02008">
    <property type="entry name" value="RCMTFAMILY"/>
</dbReference>
<dbReference type="GO" id="GO:0001510">
    <property type="term" value="P:RNA methylation"/>
    <property type="evidence" value="ECO:0007669"/>
    <property type="project" value="InterPro"/>
</dbReference>
<dbReference type="PROSITE" id="PS01153">
    <property type="entry name" value="NOL1_NOP2_SUN"/>
    <property type="match status" value="1"/>
</dbReference>
<evidence type="ECO:0000256" key="7">
    <source>
        <dbReference type="SAM" id="MobiDB-lite"/>
    </source>
</evidence>
<keyword evidence="5 6" id="KW-0694">RNA-binding</keyword>
<keyword evidence="2 6" id="KW-0489">Methyltransferase</keyword>
<feature type="binding site" evidence="6">
    <location>
        <position position="331"/>
    </location>
    <ligand>
        <name>S-adenosyl-L-methionine</name>
        <dbReference type="ChEBI" id="CHEBI:59789"/>
    </ligand>
</feature>
<reference evidence="9" key="1">
    <citation type="submission" date="2021-01" db="EMBL/GenBank/DDBJ databases">
        <title>A chromosome-scale assembly of European eel, Anguilla anguilla.</title>
        <authorList>
            <person name="Henkel C."/>
            <person name="Jong-Raadsen S.A."/>
            <person name="Dufour S."/>
            <person name="Weltzien F.-A."/>
            <person name="Palstra A.P."/>
            <person name="Pelster B."/>
            <person name="Spaink H.P."/>
            <person name="Van Den Thillart G.E."/>
            <person name="Jansen H."/>
            <person name="Zahm M."/>
            <person name="Klopp C."/>
            <person name="Cedric C."/>
            <person name="Louis A."/>
            <person name="Berthelot C."/>
            <person name="Parey E."/>
            <person name="Roest Crollius H."/>
            <person name="Montfort J."/>
            <person name="Robinson-Rechavi M."/>
            <person name="Bucao C."/>
            <person name="Bouchez O."/>
            <person name="Gislard M."/>
            <person name="Lluch J."/>
            <person name="Milhes M."/>
            <person name="Lampietro C."/>
            <person name="Lopez Roques C."/>
            <person name="Donnadieu C."/>
            <person name="Braasch I."/>
            <person name="Desvignes T."/>
            <person name="Postlethwait J."/>
            <person name="Bobe J."/>
            <person name="Guiguen Y."/>
            <person name="Dirks R."/>
        </authorList>
    </citation>
    <scope>NUCLEOTIDE SEQUENCE</scope>
    <source>
        <strain evidence="9">Tag_6206</strain>
        <tissue evidence="9">Liver</tissue>
    </source>
</reference>
<dbReference type="PROSITE" id="PS51686">
    <property type="entry name" value="SAM_MT_RSMB_NOP"/>
    <property type="match status" value="1"/>
</dbReference>
<comment type="similarity">
    <text evidence="1 6">Belongs to the class I-like SAM-binding methyltransferase superfamily. RsmB/NOP family.</text>
</comment>
<evidence type="ECO:0000256" key="1">
    <source>
        <dbReference type="ARBA" id="ARBA00007494"/>
    </source>
</evidence>
<accession>A0A9D3MJZ3</accession>
<keyword evidence="10" id="KW-1185">Reference proteome</keyword>
<protein>
    <recommendedName>
        <fullName evidence="8">SAM-dependent MTase RsmB/NOP-type domain-containing protein</fullName>
    </recommendedName>
</protein>
<dbReference type="CDD" id="cd02440">
    <property type="entry name" value="AdoMet_MTases"/>
    <property type="match status" value="1"/>
</dbReference>
<organism evidence="9 10">
    <name type="scientific">Anguilla anguilla</name>
    <name type="common">European freshwater eel</name>
    <name type="synonym">Muraena anguilla</name>
    <dbReference type="NCBI Taxonomy" id="7936"/>
    <lineage>
        <taxon>Eukaryota</taxon>
        <taxon>Metazoa</taxon>
        <taxon>Chordata</taxon>
        <taxon>Craniata</taxon>
        <taxon>Vertebrata</taxon>
        <taxon>Euteleostomi</taxon>
        <taxon>Actinopterygii</taxon>
        <taxon>Neopterygii</taxon>
        <taxon>Teleostei</taxon>
        <taxon>Anguilliformes</taxon>
        <taxon>Anguillidae</taxon>
        <taxon>Anguilla</taxon>
    </lineage>
</organism>
<feature type="binding site" evidence="6">
    <location>
        <position position="271"/>
    </location>
    <ligand>
        <name>S-adenosyl-L-methionine</name>
        <dbReference type="ChEBI" id="CHEBI:59789"/>
    </ligand>
</feature>
<evidence type="ECO:0000313" key="10">
    <source>
        <dbReference type="Proteomes" id="UP001044222"/>
    </source>
</evidence>
<keyword evidence="3 6" id="KW-0808">Transferase</keyword>
<name>A0A9D3MJZ3_ANGAN</name>
<dbReference type="AlphaFoldDB" id="A0A9D3MJZ3"/>
<dbReference type="GO" id="GO:0003723">
    <property type="term" value="F:RNA binding"/>
    <property type="evidence" value="ECO:0007669"/>
    <property type="project" value="UniProtKB-UniRule"/>
</dbReference>
<dbReference type="InterPro" id="IPR049560">
    <property type="entry name" value="MeTrfase_RsmB-F_NOP2_cat"/>
</dbReference>
<dbReference type="Proteomes" id="UP001044222">
    <property type="component" value="Unassembled WGS sequence"/>
</dbReference>
<dbReference type="PROSITE" id="PS50890">
    <property type="entry name" value="PUA"/>
    <property type="match status" value="1"/>
</dbReference>
<evidence type="ECO:0000256" key="4">
    <source>
        <dbReference type="ARBA" id="ARBA00022691"/>
    </source>
</evidence>
<comment type="caution">
    <text evidence="6">Lacks conserved residue(s) required for the propagation of feature annotation.</text>
</comment>
<feature type="region of interest" description="Disordered" evidence="7">
    <location>
        <begin position="434"/>
        <end position="470"/>
    </location>
</feature>
<dbReference type="GO" id="GO:0008173">
    <property type="term" value="F:RNA methyltransferase activity"/>
    <property type="evidence" value="ECO:0007669"/>
    <property type="project" value="InterPro"/>
</dbReference>
<feature type="compositionally biased region" description="Pro residues" evidence="7">
    <location>
        <begin position="455"/>
        <end position="465"/>
    </location>
</feature>
<evidence type="ECO:0000256" key="3">
    <source>
        <dbReference type="ARBA" id="ARBA00022679"/>
    </source>
</evidence>
<evidence type="ECO:0000313" key="9">
    <source>
        <dbReference type="EMBL" id="KAG5850292.1"/>
    </source>
</evidence>
<dbReference type="InterPro" id="IPR018314">
    <property type="entry name" value="RsmB/NOL1/NOP2-like_CS"/>
</dbReference>
<evidence type="ECO:0000256" key="6">
    <source>
        <dbReference type="PROSITE-ProRule" id="PRU01023"/>
    </source>
</evidence>
<dbReference type="SMART" id="SM00359">
    <property type="entry name" value="PUA"/>
    <property type="match status" value="1"/>
</dbReference>
<dbReference type="Pfam" id="PF01189">
    <property type="entry name" value="Methyltr_RsmB-F"/>
    <property type="match status" value="1"/>
</dbReference>
<dbReference type="Gene3D" id="2.30.130.10">
    <property type="entry name" value="PUA domain"/>
    <property type="match status" value="1"/>
</dbReference>
<dbReference type="Gene3D" id="3.40.50.150">
    <property type="entry name" value="Vaccinia Virus protein VP39"/>
    <property type="match status" value="1"/>
</dbReference>
<feature type="domain" description="SAM-dependent MTase RsmB/NOP-type" evidence="8">
    <location>
        <begin position="146"/>
        <end position="452"/>
    </location>
</feature>
<dbReference type="SUPFAM" id="SSF53335">
    <property type="entry name" value="S-adenosyl-L-methionine-dependent methyltransferases"/>
    <property type="match status" value="1"/>
</dbReference>
<dbReference type="Pfam" id="PF01472">
    <property type="entry name" value="PUA"/>
    <property type="match status" value="1"/>
</dbReference>
<feature type="active site" description="Nucleophile" evidence="6">
    <location>
        <position position="381"/>
    </location>
</feature>
<dbReference type="InterPro" id="IPR036974">
    <property type="entry name" value="PUA_sf"/>
</dbReference>
<evidence type="ECO:0000259" key="8">
    <source>
        <dbReference type="PROSITE" id="PS51686"/>
    </source>
</evidence>
<dbReference type="CDD" id="cd21150">
    <property type="entry name" value="PUA_NSun6-like"/>
    <property type="match status" value="1"/>
</dbReference>
<dbReference type="PANTHER" id="PTHR22807">
    <property type="entry name" value="NOP2 YEAST -RELATED NOL1/NOP2/FMU SUN DOMAIN-CONTAINING"/>
    <property type="match status" value="1"/>
</dbReference>
<dbReference type="InterPro" id="IPR015947">
    <property type="entry name" value="PUA-like_sf"/>
</dbReference>
<feature type="binding site" evidence="6">
    <location>
        <begin position="247"/>
        <end position="253"/>
    </location>
    <ligand>
        <name>S-adenosyl-L-methionine</name>
        <dbReference type="ChEBI" id="CHEBI:59789"/>
    </ligand>
</feature>
<dbReference type="InterPro" id="IPR001678">
    <property type="entry name" value="MeTrfase_RsmB-F_NOP2_dom"/>
</dbReference>
<evidence type="ECO:0000256" key="5">
    <source>
        <dbReference type="ARBA" id="ARBA00022884"/>
    </source>
</evidence>
<keyword evidence="4 6" id="KW-0949">S-adenosyl-L-methionine</keyword>
<dbReference type="InterPro" id="IPR023267">
    <property type="entry name" value="RCMT"/>
</dbReference>
<sequence length="501" mass="54635">MLKKSFVFPKPALRPEVQAHLRNIFTNKELVAAVGHEEAESRFDELLCHLSHPPSFTCVRVSTHVEPADAIRERLRAELRQMSCYNGGDIPILSHSQVPDVLLLPVIGPRPALPESPEVIVGAQCGNAVLRGAHVFAPGILSAPKHMKAGDRVSVFSDVEGRCTRGAKDFQGKKVFVGNGVAAMGRADIFCSDEPVRGVGIRMVDPVYLSPSFDDLLPSLVFLQNLPSVVVSHVLGPRPGERVLDMCAAPGGKTTHIGALMKGEGEVVALDKISAKVERIRQNAQILQLDCIKAYCFNSTQAVRTEHAQLSDAVADGPPFPEESFDRVLLDAPCSGLGQRPNMGCSWSLREIRSYQPLQRKLFHTAVRLLKRGGVLVYSTCTVTLAENEEQVAWALDTFPCLTLQPQEPHIGGQGMLGAGLSHDQLRLLQRFSPVREMSGVPGDPDLDPPRTRRPPPGAGPPPPAGQHRHHRLLHRQVRQDLTVYGAHLRSHGPSCATRLI</sequence>
<dbReference type="InterPro" id="IPR029063">
    <property type="entry name" value="SAM-dependent_MTases_sf"/>
</dbReference>
<dbReference type="EMBL" id="JAFIRN010000004">
    <property type="protein sequence ID" value="KAG5850292.1"/>
    <property type="molecule type" value="Genomic_DNA"/>
</dbReference>
<proteinExistence type="inferred from homology"/>
<evidence type="ECO:0000256" key="2">
    <source>
        <dbReference type="ARBA" id="ARBA00022603"/>
    </source>
</evidence>